<feature type="domain" description="PhnA protein N-terminal proteobacterial" evidence="1">
    <location>
        <begin position="6"/>
        <end position="47"/>
    </location>
</feature>
<protein>
    <submittedName>
        <fullName evidence="2">Alkylphosphonate utilization operon protein PhnA</fullName>
    </submittedName>
</protein>
<sequence>MSISEILLNRANNKCELCGKKEGLSTYLVEPKEEAIVICNTCLSSIDKPMENESHWFCLNESMWSEVPAVQVMVFRVYSRLANQEQLEMMYMEDDVRIWAKEGLEAETQKPTKDANGTHLKAGDAVSIIKDLPVKGAGFTAKQGTTIKNIRMVLGDPLHIQGKVNGSSIFILSKYLKKL</sequence>
<gene>
    <name evidence="2" type="ORF">HELGO_WM4040</name>
</gene>
<dbReference type="Gene3D" id="2.30.30.40">
    <property type="entry name" value="SH3 Domains"/>
    <property type="match status" value="1"/>
</dbReference>
<dbReference type="InterPro" id="IPR013988">
    <property type="entry name" value="YjdM_C"/>
</dbReference>
<dbReference type="AlphaFoldDB" id="A0A6S6SZM0"/>
<evidence type="ECO:0000259" key="1">
    <source>
        <dbReference type="SMART" id="SM00782"/>
    </source>
</evidence>
<organism evidence="2">
    <name type="scientific">uncultured Sulfurovum sp</name>
    <dbReference type="NCBI Taxonomy" id="269237"/>
    <lineage>
        <taxon>Bacteria</taxon>
        <taxon>Pseudomonadati</taxon>
        <taxon>Campylobacterota</taxon>
        <taxon>Epsilonproteobacteria</taxon>
        <taxon>Campylobacterales</taxon>
        <taxon>Sulfurovaceae</taxon>
        <taxon>Sulfurovum</taxon>
        <taxon>environmental samples</taxon>
    </lineage>
</organism>
<accession>A0A6S6SZM0</accession>
<evidence type="ECO:0000313" key="2">
    <source>
        <dbReference type="EMBL" id="CAA6811524.1"/>
    </source>
</evidence>
<reference evidence="2" key="1">
    <citation type="submission" date="2020-01" db="EMBL/GenBank/DDBJ databases">
        <authorList>
            <person name="Meier V. D."/>
            <person name="Meier V D."/>
        </authorList>
    </citation>
    <scope>NUCLEOTIDE SEQUENCE</scope>
    <source>
        <strain evidence="2">HLG_WM_MAG_05</strain>
    </source>
</reference>
<proteinExistence type="predicted"/>
<dbReference type="Pfam" id="PF03831">
    <property type="entry name" value="YjdM"/>
    <property type="match status" value="1"/>
</dbReference>
<dbReference type="SMART" id="SM00782">
    <property type="entry name" value="PhnA_Zn_Ribbon"/>
    <property type="match status" value="1"/>
</dbReference>
<dbReference type="InterPro" id="IPR013991">
    <property type="entry name" value="PhnaA_N_proteobac"/>
</dbReference>
<dbReference type="EMBL" id="CACVAU010000038">
    <property type="protein sequence ID" value="CAA6811524.1"/>
    <property type="molecule type" value="Genomic_DNA"/>
</dbReference>
<name>A0A6S6SZM0_9BACT</name>
<dbReference type="SUPFAM" id="SSF82057">
    <property type="entry name" value="Prokaryotic SH3-related domain"/>
    <property type="match status" value="1"/>
</dbReference>